<dbReference type="Proteomes" id="UP000094336">
    <property type="component" value="Unassembled WGS sequence"/>
</dbReference>
<dbReference type="InterPro" id="IPR036915">
    <property type="entry name" value="Cyclin-like_sf"/>
</dbReference>
<protein>
    <recommendedName>
        <fullName evidence="4">Cyclin-like domain-containing protein</fullName>
    </recommendedName>
</protein>
<feature type="region of interest" description="Disordered" evidence="3">
    <location>
        <begin position="269"/>
        <end position="297"/>
    </location>
</feature>
<dbReference type="GO" id="GO:1905866">
    <property type="term" value="P:positive regulation of Atg1/ULK1 kinase complex assembly"/>
    <property type="evidence" value="ECO:0007669"/>
    <property type="project" value="EnsemblFungi"/>
</dbReference>
<dbReference type="STRING" id="984486.A0A1E3QQN2"/>
<name>A0A1E3QQN2_9ASCO</name>
<dbReference type="InterPro" id="IPR043198">
    <property type="entry name" value="Cyclin/Ssn8"/>
</dbReference>
<dbReference type="InterPro" id="IPR006671">
    <property type="entry name" value="Cyclin_N"/>
</dbReference>
<keyword evidence="1 2" id="KW-0195">Cyclin</keyword>
<accession>A0A1E3QQN2</accession>
<evidence type="ECO:0000256" key="3">
    <source>
        <dbReference type="SAM" id="MobiDB-lite"/>
    </source>
</evidence>
<dbReference type="GO" id="GO:0006357">
    <property type="term" value="P:regulation of transcription by RNA polymerase II"/>
    <property type="evidence" value="ECO:0007669"/>
    <property type="project" value="InterPro"/>
</dbReference>
<dbReference type="RefSeq" id="XP_018985319.1">
    <property type="nucleotide sequence ID" value="XM_019131785.1"/>
</dbReference>
<evidence type="ECO:0000259" key="4">
    <source>
        <dbReference type="SMART" id="SM00385"/>
    </source>
</evidence>
<evidence type="ECO:0000313" key="5">
    <source>
        <dbReference type="EMBL" id="ODQ79991.1"/>
    </source>
</evidence>
<dbReference type="GO" id="GO:0010508">
    <property type="term" value="P:positive regulation of autophagy"/>
    <property type="evidence" value="ECO:0007669"/>
    <property type="project" value="EnsemblFungi"/>
</dbReference>
<dbReference type="OrthoDB" id="340962at2759"/>
<evidence type="ECO:0000313" key="6">
    <source>
        <dbReference type="Proteomes" id="UP000094336"/>
    </source>
</evidence>
<dbReference type="GO" id="GO:0016538">
    <property type="term" value="F:cyclin-dependent protein serine/threonine kinase regulator activity"/>
    <property type="evidence" value="ECO:0007669"/>
    <property type="project" value="EnsemblFungi"/>
</dbReference>
<feature type="domain" description="Cyclin-like" evidence="4">
    <location>
        <begin position="100"/>
        <end position="182"/>
    </location>
</feature>
<dbReference type="InterPro" id="IPR013763">
    <property type="entry name" value="Cyclin-like_dom"/>
</dbReference>
<feature type="region of interest" description="Disordered" evidence="3">
    <location>
        <begin position="344"/>
        <end position="377"/>
    </location>
</feature>
<keyword evidence="6" id="KW-1185">Reference proteome</keyword>
<evidence type="ECO:0000256" key="2">
    <source>
        <dbReference type="RuleBase" id="RU000383"/>
    </source>
</evidence>
<dbReference type="EMBL" id="KV454431">
    <property type="protein sequence ID" value="ODQ79991.1"/>
    <property type="molecule type" value="Genomic_DNA"/>
</dbReference>
<dbReference type="PANTHER" id="PTHR10026">
    <property type="entry name" value="CYCLIN"/>
    <property type="match status" value="1"/>
</dbReference>
<feature type="compositionally biased region" description="Polar residues" evidence="3">
    <location>
        <begin position="367"/>
        <end position="377"/>
    </location>
</feature>
<gene>
    <name evidence="5" type="ORF">BABINDRAFT_36796</name>
</gene>
<dbReference type="GO" id="GO:0006995">
    <property type="term" value="P:cellular response to nitrogen starvation"/>
    <property type="evidence" value="ECO:0007669"/>
    <property type="project" value="EnsemblFungi"/>
</dbReference>
<dbReference type="GO" id="GO:0070985">
    <property type="term" value="C:transcription factor TFIIK complex"/>
    <property type="evidence" value="ECO:0007669"/>
    <property type="project" value="EnsemblFungi"/>
</dbReference>
<dbReference type="Pfam" id="PF00134">
    <property type="entry name" value="Cyclin_N"/>
    <property type="match status" value="1"/>
</dbReference>
<feature type="compositionally biased region" description="Basic and acidic residues" evidence="3">
    <location>
        <begin position="344"/>
        <end position="354"/>
    </location>
</feature>
<dbReference type="Gene3D" id="1.10.472.10">
    <property type="entry name" value="Cyclin-like"/>
    <property type="match status" value="2"/>
</dbReference>
<dbReference type="Pfam" id="PF16899">
    <property type="entry name" value="Cyclin_C_2"/>
    <property type="match status" value="1"/>
</dbReference>
<dbReference type="GO" id="GO:0006367">
    <property type="term" value="P:transcription initiation at RNA polymerase II promoter"/>
    <property type="evidence" value="ECO:0007669"/>
    <property type="project" value="EnsemblFungi"/>
</dbReference>
<feature type="compositionally biased region" description="Basic and acidic residues" evidence="3">
    <location>
        <begin position="284"/>
        <end position="297"/>
    </location>
</feature>
<dbReference type="SMART" id="SM00385">
    <property type="entry name" value="CYCLIN"/>
    <property type="match status" value="1"/>
</dbReference>
<evidence type="ECO:0000256" key="1">
    <source>
        <dbReference type="ARBA" id="ARBA00023127"/>
    </source>
</evidence>
<reference evidence="6" key="1">
    <citation type="submission" date="2016-05" db="EMBL/GenBank/DDBJ databases">
        <title>Comparative genomics of biotechnologically important yeasts.</title>
        <authorList>
            <consortium name="DOE Joint Genome Institute"/>
            <person name="Riley R."/>
            <person name="Haridas S."/>
            <person name="Wolfe K.H."/>
            <person name="Lopes M.R."/>
            <person name="Hittinger C.T."/>
            <person name="Goker M."/>
            <person name="Salamov A."/>
            <person name="Wisecaver J."/>
            <person name="Long T.M."/>
            <person name="Aerts A.L."/>
            <person name="Barry K."/>
            <person name="Choi C."/>
            <person name="Clum A."/>
            <person name="Coughlan A.Y."/>
            <person name="Deshpande S."/>
            <person name="Douglass A.P."/>
            <person name="Hanson S.J."/>
            <person name="Klenk H.-P."/>
            <person name="Labutti K."/>
            <person name="Lapidus A."/>
            <person name="Lindquist E."/>
            <person name="Lipzen A."/>
            <person name="Meier-Kolthoff J.P."/>
            <person name="Ohm R.A."/>
            <person name="Otillar R.P."/>
            <person name="Pangilinan J."/>
            <person name="Peng Y."/>
            <person name="Rokas A."/>
            <person name="Rosa C.A."/>
            <person name="Scheuner C."/>
            <person name="Sibirny A.A."/>
            <person name="Slot J.C."/>
            <person name="Stielow J.B."/>
            <person name="Sun H."/>
            <person name="Kurtzman C.P."/>
            <person name="Blackwell M."/>
            <person name="Grigoriev I.V."/>
            <person name="Jeffries T.W."/>
        </authorList>
    </citation>
    <scope>NUCLEOTIDE SEQUENCE [LARGE SCALE GENOMIC DNA]</scope>
    <source>
        <strain evidence="6">NRRL Y-12698</strain>
    </source>
</reference>
<dbReference type="GeneID" id="30149638"/>
<dbReference type="InterPro" id="IPR031658">
    <property type="entry name" value="Cyclin_C_2"/>
</dbReference>
<dbReference type="CDD" id="cd20525">
    <property type="entry name" value="CYCLIN_CCNH_rpt2"/>
    <property type="match status" value="1"/>
</dbReference>
<proteinExistence type="inferred from homology"/>
<dbReference type="GO" id="GO:0006289">
    <property type="term" value="P:nucleotide-excision repair"/>
    <property type="evidence" value="ECO:0007669"/>
    <property type="project" value="EnsemblFungi"/>
</dbReference>
<dbReference type="SUPFAM" id="SSF47954">
    <property type="entry name" value="Cyclin-like"/>
    <property type="match status" value="2"/>
</dbReference>
<dbReference type="AlphaFoldDB" id="A0A1E3QQN2"/>
<dbReference type="CDD" id="cd20524">
    <property type="entry name" value="CYCLIN_CCNH_rpt1"/>
    <property type="match status" value="1"/>
</dbReference>
<sequence>MTKTPDPEIKVTKVPKTTSTSVRISADDLYRQSTQFRYWSYRKQDLDKLRVQINDVGAEMTAQNIANALKSEEFKEQYVPGSIEPLTPDEENAIVTFYARKIPNTGQFFQMNSQIKATGIAFFRRFYLVNSVMEFHPKLILHTCLYLASKSENHFISINSYSKRIPKSTPESLLRFEFDITTALQFSLMCHHPYKAMYGFYLDIQTYISDVDHDRLNKCYDKGKGFINELLFSDTQFLFSPPHIALSCLWEADNELISRYLKRRFGGNEKKTKTTAPENDKEDEVNGEKDEAAESEAAKVREVTFDDMRRIIKQCSTIIKRALNPTITDARAIDKKLHYCMHPEKTLKRKREDTGTPDPANVKAKMESTQAQDPNQV</sequence>
<comment type="similarity">
    <text evidence="2">Belongs to the cyclin family.</text>
</comment>
<organism evidence="5 6">
    <name type="scientific">Babjeviella inositovora NRRL Y-12698</name>
    <dbReference type="NCBI Taxonomy" id="984486"/>
    <lineage>
        <taxon>Eukaryota</taxon>
        <taxon>Fungi</taxon>
        <taxon>Dikarya</taxon>
        <taxon>Ascomycota</taxon>
        <taxon>Saccharomycotina</taxon>
        <taxon>Pichiomycetes</taxon>
        <taxon>Serinales incertae sedis</taxon>
        <taxon>Babjeviella</taxon>
    </lineage>
</organism>